<reference evidence="2 3" key="1">
    <citation type="submission" date="2019-02" db="EMBL/GenBank/DDBJ databases">
        <title>Bacterial novel species Mucilaginibacter sp. 17JY9-4 isolated from soil.</title>
        <authorList>
            <person name="Jung H.-Y."/>
        </authorList>
    </citation>
    <scope>NUCLEOTIDE SEQUENCE [LARGE SCALE GENOMIC DNA]</scope>
    <source>
        <strain evidence="2 3">17JY9-4</strain>
    </source>
</reference>
<dbReference type="Gene3D" id="2.120.10.30">
    <property type="entry name" value="TolB, C-terminal domain"/>
    <property type="match status" value="1"/>
</dbReference>
<organism evidence="2 3">
    <name type="scientific">Mucilaginibacter terrigena</name>
    <dbReference type="NCBI Taxonomy" id="2492395"/>
    <lineage>
        <taxon>Bacteria</taxon>
        <taxon>Pseudomonadati</taxon>
        <taxon>Bacteroidota</taxon>
        <taxon>Sphingobacteriia</taxon>
        <taxon>Sphingobacteriales</taxon>
        <taxon>Sphingobacteriaceae</taxon>
        <taxon>Mucilaginibacter</taxon>
    </lineage>
</organism>
<dbReference type="SUPFAM" id="SSF101898">
    <property type="entry name" value="NHL repeat"/>
    <property type="match status" value="1"/>
</dbReference>
<gene>
    <name evidence="2" type="ORF">EWM62_00410</name>
</gene>
<feature type="signal peptide" evidence="1">
    <location>
        <begin position="1"/>
        <end position="19"/>
    </location>
</feature>
<evidence type="ECO:0000313" key="3">
    <source>
        <dbReference type="Proteomes" id="UP000293331"/>
    </source>
</evidence>
<comment type="caution">
    <text evidence="2">The sequence shown here is derived from an EMBL/GenBank/DDBJ whole genome shotgun (WGS) entry which is preliminary data.</text>
</comment>
<sequence length="267" mass="28888">MKKVLLLAIAAFMYAPLFAQHSLEKLWESDSVTIKGPESALFEAISKSLYVSSMGSGSVVRLDLQGKVIKADYVTGLNSNKGSAIYKGMFYTAETAAVAVIDIATGKVVKRIPIEGAGMLNDLAVNAKGVIYVSDTRTGKFYSIENDKPTLYLEGVPGANGILCVGTDVYVVGSAVFQKVDVNKHVTTIADGFENGLDGIVMISKDEFILSNYTGILYYVKADGTKQVLLDTRAGKIMANDISYDSKTKTLYVPSFRTNRIIAYKVK</sequence>
<dbReference type="EMBL" id="SEWG01000001">
    <property type="protein sequence ID" value="RYU91937.1"/>
    <property type="molecule type" value="Genomic_DNA"/>
</dbReference>
<dbReference type="AlphaFoldDB" id="A0A4Q5LR81"/>
<feature type="chain" id="PRO_5020724300" evidence="1">
    <location>
        <begin position="20"/>
        <end position="267"/>
    </location>
</feature>
<dbReference type="Proteomes" id="UP000293331">
    <property type="component" value="Unassembled WGS sequence"/>
</dbReference>
<dbReference type="InterPro" id="IPR011042">
    <property type="entry name" value="6-blade_b-propeller_TolB-like"/>
</dbReference>
<accession>A0A4Q5LR81</accession>
<keyword evidence="3" id="KW-1185">Reference proteome</keyword>
<name>A0A4Q5LR81_9SPHI</name>
<evidence type="ECO:0000313" key="2">
    <source>
        <dbReference type="EMBL" id="RYU91937.1"/>
    </source>
</evidence>
<dbReference type="OrthoDB" id="7675395at2"/>
<proteinExistence type="predicted"/>
<dbReference type="RefSeq" id="WP_129874667.1">
    <property type="nucleotide sequence ID" value="NZ_SEWG01000001.1"/>
</dbReference>
<keyword evidence="1" id="KW-0732">Signal</keyword>
<evidence type="ECO:0000256" key="1">
    <source>
        <dbReference type="SAM" id="SignalP"/>
    </source>
</evidence>
<protein>
    <submittedName>
        <fullName evidence="2">ATP/GTP-binding protein</fullName>
    </submittedName>
</protein>